<proteinExistence type="predicted"/>
<dbReference type="Pfam" id="PF12708">
    <property type="entry name" value="Pect-lyase_RHGA_epim"/>
    <property type="match status" value="1"/>
</dbReference>
<dbReference type="EMBL" id="CP090166">
    <property type="protein sequence ID" value="UJO16411.1"/>
    <property type="molecule type" value="Genomic_DNA"/>
</dbReference>
<dbReference type="InterPro" id="IPR012334">
    <property type="entry name" value="Pectin_lyas_fold"/>
</dbReference>
<dbReference type="Proteomes" id="UP000756132">
    <property type="component" value="Chromosome 4"/>
</dbReference>
<feature type="domain" description="Rhamnogalacturonase A/B/Epimerase-like pectate lyase" evidence="2">
    <location>
        <begin position="120"/>
        <end position="191"/>
    </location>
</feature>
<dbReference type="KEGG" id="ffu:CLAFUR5_05200"/>
<reference evidence="3" key="2">
    <citation type="journal article" date="2022" name="Microb. Genom.">
        <title>A chromosome-scale genome assembly of the tomato pathogen Cladosporium fulvum reveals a compartmentalized genome architecture and the presence of a dispensable chromosome.</title>
        <authorList>
            <person name="Zaccaron A.Z."/>
            <person name="Chen L.H."/>
            <person name="Samaras A."/>
            <person name="Stergiopoulos I."/>
        </authorList>
    </citation>
    <scope>NUCLEOTIDE SEQUENCE</scope>
    <source>
        <strain evidence="3">Race5_Kim</strain>
    </source>
</reference>
<organism evidence="3 4">
    <name type="scientific">Passalora fulva</name>
    <name type="common">Tomato leaf mold</name>
    <name type="synonym">Cladosporium fulvum</name>
    <dbReference type="NCBI Taxonomy" id="5499"/>
    <lineage>
        <taxon>Eukaryota</taxon>
        <taxon>Fungi</taxon>
        <taxon>Dikarya</taxon>
        <taxon>Ascomycota</taxon>
        <taxon>Pezizomycotina</taxon>
        <taxon>Dothideomycetes</taxon>
        <taxon>Dothideomycetidae</taxon>
        <taxon>Mycosphaerellales</taxon>
        <taxon>Mycosphaerellaceae</taxon>
        <taxon>Fulvia</taxon>
    </lineage>
</organism>
<sequence>MKRRSLLAIGGLISAATAQYVPPLTPGFKRRPPKPPPSYMVDNTDNTFGVAPDKGDMKAPAAHSAYFEALNTIVSDALGQVNVATELRQAGLRDDPDFWPNIVKHGQSPFVDNASQYTIFRNVKDYGARGDGVTDDTQAINDAIVNGARCGEGCGQSSALGAVIYFPPGEYQVLSPLVQYYYTQFVGDANN</sequence>
<dbReference type="Gene3D" id="2.160.20.10">
    <property type="entry name" value="Single-stranded right-handed beta-helix, Pectin lyase-like"/>
    <property type="match status" value="1"/>
</dbReference>
<dbReference type="SUPFAM" id="SSF51126">
    <property type="entry name" value="Pectin lyase-like"/>
    <property type="match status" value="1"/>
</dbReference>
<name>A0A9Q8P7U7_PASFU</name>
<evidence type="ECO:0000259" key="2">
    <source>
        <dbReference type="Pfam" id="PF12708"/>
    </source>
</evidence>
<reference evidence="3" key="1">
    <citation type="submission" date="2021-12" db="EMBL/GenBank/DDBJ databases">
        <authorList>
            <person name="Zaccaron A."/>
            <person name="Stergiopoulos I."/>
        </authorList>
    </citation>
    <scope>NUCLEOTIDE SEQUENCE</scope>
    <source>
        <strain evidence="3">Race5_Kim</strain>
    </source>
</reference>
<evidence type="ECO:0000313" key="4">
    <source>
        <dbReference type="Proteomes" id="UP000756132"/>
    </source>
</evidence>
<dbReference type="GeneID" id="71985078"/>
<keyword evidence="4" id="KW-1185">Reference proteome</keyword>
<feature type="signal peptide" evidence="1">
    <location>
        <begin position="1"/>
        <end position="18"/>
    </location>
</feature>
<dbReference type="RefSeq" id="XP_047760777.1">
    <property type="nucleotide sequence ID" value="XM_047904348.1"/>
</dbReference>
<keyword evidence="1" id="KW-0732">Signal</keyword>
<feature type="chain" id="PRO_5040285533" evidence="1">
    <location>
        <begin position="19"/>
        <end position="191"/>
    </location>
</feature>
<accession>A0A9Q8P7U7</accession>
<dbReference type="InterPro" id="IPR024535">
    <property type="entry name" value="RHGA/B-epi-like_pectate_lyase"/>
</dbReference>
<protein>
    <submittedName>
        <fullName evidence="3">Glucan endo-1,3-beta-glucosidase</fullName>
    </submittedName>
</protein>
<gene>
    <name evidence="3" type="ORF">CLAFUR5_05200</name>
</gene>
<evidence type="ECO:0000313" key="3">
    <source>
        <dbReference type="EMBL" id="UJO16411.1"/>
    </source>
</evidence>
<dbReference type="AlphaFoldDB" id="A0A9Q8P7U7"/>
<evidence type="ECO:0000256" key="1">
    <source>
        <dbReference type="SAM" id="SignalP"/>
    </source>
</evidence>
<dbReference type="OrthoDB" id="1046782at2759"/>
<dbReference type="InterPro" id="IPR011050">
    <property type="entry name" value="Pectin_lyase_fold/virulence"/>
</dbReference>